<organism evidence="1 2">
    <name type="scientific">Methanocorpusculum petauri</name>
    <dbReference type="NCBI Taxonomy" id="3002863"/>
    <lineage>
        <taxon>Archaea</taxon>
        <taxon>Methanobacteriati</taxon>
        <taxon>Methanobacteriota</taxon>
        <taxon>Stenosarchaea group</taxon>
        <taxon>Methanomicrobia</taxon>
        <taxon>Methanomicrobiales</taxon>
        <taxon>Methanocorpusculaceae</taxon>
        <taxon>Methanocorpusculum</taxon>
    </lineage>
</organism>
<accession>A0ABT4IFB1</accession>
<name>A0ABT4IFB1_9EURY</name>
<dbReference type="RefSeq" id="WP_268924629.1">
    <property type="nucleotide sequence ID" value="NZ_JAPTGB010000007.1"/>
</dbReference>
<evidence type="ECO:0000313" key="2">
    <source>
        <dbReference type="Proteomes" id="UP001141422"/>
    </source>
</evidence>
<reference evidence="1" key="1">
    <citation type="submission" date="2022-12" db="EMBL/GenBank/DDBJ databases">
        <title>Isolation and characterisation of novel Methanocorpusculum spp. from native Australian herbivores indicates the genus is ancestrally host-associated.</title>
        <authorList>
            <person name="Volmer J.G."/>
            <person name="Soo R.M."/>
            <person name="Evans P.N."/>
            <person name="Hoedt E.C."/>
            <person name="Astorga Alsina A.L."/>
            <person name="Woodcroft B.J."/>
            <person name="Tyson G.W."/>
            <person name="Hugenholtz P."/>
            <person name="Morrison M."/>
        </authorList>
    </citation>
    <scope>NUCLEOTIDE SEQUENCE</scope>
    <source>
        <strain evidence="1">MG</strain>
    </source>
</reference>
<evidence type="ECO:0000313" key="1">
    <source>
        <dbReference type="EMBL" id="MCZ0860410.1"/>
    </source>
</evidence>
<comment type="caution">
    <text evidence="1">The sequence shown here is derived from an EMBL/GenBank/DDBJ whole genome shotgun (WGS) entry which is preliminary data.</text>
</comment>
<keyword evidence="2" id="KW-1185">Reference proteome</keyword>
<proteinExistence type="predicted"/>
<protein>
    <submittedName>
        <fullName evidence="1">Uncharacterized protein</fullName>
    </submittedName>
</protein>
<sequence length="167" mass="18218">MMPGKVTHGNTYRNHRFTLTIDPGYSSLSGNSPHLPGVFTAGETPTGTSSGQSVTWFLSSSSAGLSWTNEVPDVSVVYNRPGGEISTWDGTFNRGGNQAEHMFSFKAGTRIVSFQPESRNGNTYTLSKNTVDAYGAFFDGLFSLGPATERYLLQELYIRWTGAIQRS</sequence>
<gene>
    <name evidence="1" type="ORF">O0S10_04095</name>
</gene>
<dbReference type="EMBL" id="JAPTGB010000007">
    <property type="protein sequence ID" value="MCZ0860410.1"/>
    <property type="molecule type" value="Genomic_DNA"/>
</dbReference>
<dbReference type="Proteomes" id="UP001141422">
    <property type="component" value="Unassembled WGS sequence"/>
</dbReference>